<evidence type="ECO:0000313" key="2">
    <source>
        <dbReference type="EMBL" id="MBW0578254.1"/>
    </source>
</evidence>
<name>A0A9Q3PY09_9BASI</name>
<dbReference type="EMBL" id="AVOT02102443">
    <property type="protein sequence ID" value="MBW0578254.1"/>
    <property type="molecule type" value="Genomic_DNA"/>
</dbReference>
<reference evidence="2" key="1">
    <citation type="submission" date="2021-03" db="EMBL/GenBank/DDBJ databases">
        <title>Draft genome sequence of rust myrtle Austropuccinia psidii MF-1, a brazilian biotype.</title>
        <authorList>
            <person name="Quecine M.C."/>
            <person name="Pachon D.M.R."/>
            <person name="Bonatelli M.L."/>
            <person name="Correr F.H."/>
            <person name="Franceschini L.M."/>
            <person name="Leite T.F."/>
            <person name="Margarido G.R.A."/>
            <person name="Almeida C.A."/>
            <person name="Ferrarezi J.A."/>
            <person name="Labate C.A."/>
        </authorList>
    </citation>
    <scope>NUCLEOTIDE SEQUENCE</scope>
    <source>
        <strain evidence="2">MF-1</strain>
    </source>
</reference>
<organism evidence="2 3">
    <name type="scientific">Austropuccinia psidii MF-1</name>
    <dbReference type="NCBI Taxonomy" id="1389203"/>
    <lineage>
        <taxon>Eukaryota</taxon>
        <taxon>Fungi</taxon>
        <taxon>Dikarya</taxon>
        <taxon>Basidiomycota</taxon>
        <taxon>Pucciniomycotina</taxon>
        <taxon>Pucciniomycetes</taxon>
        <taxon>Pucciniales</taxon>
        <taxon>Sphaerophragmiaceae</taxon>
        <taxon>Austropuccinia</taxon>
    </lineage>
</organism>
<feature type="region of interest" description="Disordered" evidence="1">
    <location>
        <begin position="1"/>
        <end position="22"/>
    </location>
</feature>
<keyword evidence="3" id="KW-1185">Reference proteome</keyword>
<sequence length="165" mass="18698">MQIFTSTHSSKNSKPNVRKRPNQPHFICQTLYQSQSSFKDSIPRELLHPIRLNSLNRLVPYLGALELTIQSRRVLSPPQRMTLLNWFCVNPSLKPRWGQLVTPYLHGKLAPSGAPWRFGHNTFFPWPYPAIIGLPGQLSSHQPPGLYLCLGPGGSFQSSRGLWTL</sequence>
<proteinExistence type="predicted"/>
<evidence type="ECO:0000256" key="1">
    <source>
        <dbReference type="SAM" id="MobiDB-lite"/>
    </source>
</evidence>
<accession>A0A9Q3PY09</accession>
<feature type="compositionally biased region" description="Polar residues" evidence="1">
    <location>
        <begin position="1"/>
        <end position="15"/>
    </location>
</feature>
<evidence type="ECO:0000313" key="3">
    <source>
        <dbReference type="Proteomes" id="UP000765509"/>
    </source>
</evidence>
<dbReference type="AlphaFoldDB" id="A0A9Q3PY09"/>
<protein>
    <submittedName>
        <fullName evidence="2">Uncharacterized protein</fullName>
    </submittedName>
</protein>
<gene>
    <name evidence="2" type="ORF">O181_117969</name>
</gene>
<dbReference type="Proteomes" id="UP000765509">
    <property type="component" value="Unassembled WGS sequence"/>
</dbReference>
<comment type="caution">
    <text evidence="2">The sequence shown here is derived from an EMBL/GenBank/DDBJ whole genome shotgun (WGS) entry which is preliminary data.</text>
</comment>